<dbReference type="Pfam" id="PF12706">
    <property type="entry name" value="Lactamase_B_2"/>
    <property type="match status" value="1"/>
</dbReference>
<dbReference type="SUPFAM" id="SSF56281">
    <property type="entry name" value="Metallo-hydrolase/oxidoreductase"/>
    <property type="match status" value="1"/>
</dbReference>
<dbReference type="Proteomes" id="UP000547209">
    <property type="component" value="Unassembled WGS sequence"/>
</dbReference>
<dbReference type="InterPro" id="IPR036866">
    <property type="entry name" value="RibonucZ/Hydroxyglut_hydro"/>
</dbReference>
<evidence type="ECO:0000256" key="5">
    <source>
        <dbReference type="HAMAP-Rule" id="MF_00457"/>
    </source>
</evidence>
<dbReference type="PANTHER" id="PTHR43546:SF3">
    <property type="entry name" value="UPF0173 METAL-DEPENDENT HYDROLASE MJ1163"/>
    <property type="match status" value="1"/>
</dbReference>
<keyword evidence="1 5" id="KW-0378">Hydrolase</keyword>
<reference evidence="7 8" key="1">
    <citation type="submission" date="2020-08" db="EMBL/GenBank/DDBJ databases">
        <title>Cohnella phylogeny.</title>
        <authorList>
            <person name="Dunlap C."/>
        </authorList>
    </citation>
    <scope>NUCLEOTIDE SEQUENCE [LARGE SCALE GENOMIC DNA]</scope>
    <source>
        <strain evidence="7 8">DSM 28246</strain>
    </source>
</reference>
<organism evidence="7 8">
    <name type="scientific">Cohnella nanjingensis</name>
    <dbReference type="NCBI Taxonomy" id="1387779"/>
    <lineage>
        <taxon>Bacteria</taxon>
        <taxon>Bacillati</taxon>
        <taxon>Bacillota</taxon>
        <taxon>Bacilli</taxon>
        <taxon>Bacillales</taxon>
        <taxon>Paenibacillaceae</taxon>
        <taxon>Cohnella</taxon>
    </lineage>
</organism>
<comment type="catalytic activity">
    <reaction evidence="4">
        <text>3',5'-cyclic UMP + H2O = UMP + H(+)</text>
        <dbReference type="Rhea" id="RHEA:70575"/>
        <dbReference type="ChEBI" id="CHEBI:15377"/>
        <dbReference type="ChEBI" id="CHEBI:15378"/>
        <dbReference type="ChEBI" id="CHEBI:57865"/>
        <dbReference type="ChEBI" id="CHEBI:184387"/>
    </reaction>
    <physiologicalReaction direction="left-to-right" evidence="4">
        <dbReference type="Rhea" id="RHEA:70576"/>
    </physiologicalReaction>
</comment>
<dbReference type="InterPro" id="IPR001279">
    <property type="entry name" value="Metallo-B-lactamas"/>
</dbReference>
<evidence type="ECO:0000313" key="8">
    <source>
        <dbReference type="Proteomes" id="UP000547209"/>
    </source>
</evidence>
<comment type="catalytic activity">
    <reaction evidence="2">
        <text>3',5'-cyclic CMP + H2O = CMP + H(+)</text>
        <dbReference type="Rhea" id="RHEA:72675"/>
        <dbReference type="ChEBI" id="CHEBI:15377"/>
        <dbReference type="ChEBI" id="CHEBI:15378"/>
        <dbReference type="ChEBI" id="CHEBI:58003"/>
        <dbReference type="ChEBI" id="CHEBI:60377"/>
    </reaction>
    <physiologicalReaction direction="left-to-right" evidence="2">
        <dbReference type="Rhea" id="RHEA:72676"/>
    </physiologicalReaction>
</comment>
<proteinExistence type="inferred from homology"/>
<name>A0A7X0RS74_9BACL</name>
<dbReference type="NCBIfam" id="NF001911">
    <property type="entry name" value="PRK00685.1"/>
    <property type="match status" value="1"/>
</dbReference>
<comment type="similarity">
    <text evidence="5">Belongs to the UPF0173 family.</text>
</comment>
<comment type="function">
    <text evidence="3">Counteracts the endogenous Pycsar antiviral defense system. Phosphodiesterase that enables metal-dependent hydrolysis of host cyclic nucleotide Pycsar defense signals such as cCMP and cUMP.</text>
</comment>
<dbReference type="PANTHER" id="PTHR43546">
    <property type="entry name" value="UPF0173 METAL-DEPENDENT HYDROLASE MJ1163-RELATED"/>
    <property type="match status" value="1"/>
</dbReference>
<dbReference type="GO" id="GO:0016787">
    <property type="term" value="F:hydrolase activity"/>
    <property type="evidence" value="ECO:0007669"/>
    <property type="project" value="UniProtKB-UniRule"/>
</dbReference>
<comment type="caution">
    <text evidence="7">The sequence shown here is derived from an EMBL/GenBank/DDBJ whole genome shotgun (WGS) entry which is preliminary data.</text>
</comment>
<protein>
    <recommendedName>
        <fullName evidence="5">UPF0173 metal-dependent hydrolase H7C19_18705</fullName>
    </recommendedName>
</protein>
<dbReference type="Gene3D" id="3.60.15.10">
    <property type="entry name" value="Ribonuclease Z/Hydroxyacylglutathione hydrolase-like"/>
    <property type="match status" value="1"/>
</dbReference>
<dbReference type="SMART" id="SM00849">
    <property type="entry name" value="Lactamase_B"/>
    <property type="match status" value="1"/>
</dbReference>
<evidence type="ECO:0000313" key="7">
    <source>
        <dbReference type="EMBL" id="MBB6672717.1"/>
    </source>
</evidence>
<evidence type="ECO:0000259" key="6">
    <source>
        <dbReference type="SMART" id="SM00849"/>
    </source>
</evidence>
<evidence type="ECO:0000256" key="3">
    <source>
        <dbReference type="ARBA" id="ARBA00034301"/>
    </source>
</evidence>
<feature type="domain" description="Metallo-beta-lactamase" evidence="6">
    <location>
        <begin position="7"/>
        <end position="193"/>
    </location>
</feature>
<evidence type="ECO:0000256" key="2">
    <source>
        <dbReference type="ARBA" id="ARBA00034221"/>
    </source>
</evidence>
<dbReference type="RefSeq" id="WP_185670570.1">
    <property type="nucleotide sequence ID" value="NZ_JACJVP010000030.1"/>
</dbReference>
<keyword evidence="8" id="KW-1185">Reference proteome</keyword>
<dbReference type="EMBL" id="JACJVP010000030">
    <property type="protein sequence ID" value="MBB6672717.1"/>
    <property type="molecule type" value="Genomic_DNA"/>
</dbReference>
<dbReference type="InterPro" id="IPR022877">
    <property type="entry name" value="UPF0173"/>
</dbReference>
<dbReference type="HAMAP" id="MF_00457">
    <property type="entry name" value="UPF0173"/>
    <property type="match status" value="1"/>
</dbReference>
<sequence>MNIRYLGHSCLEISDGSHTLIIDPFLSGNPKAQATADEIRADHILVTHGHNDHVGDTAQIAKKTGATVVSTPEVAAFMGWQDVRAVGMNIGGTFDLGYAKVKMVQAFHSSGYVLQEERRIVYMGMPTGLIVEWNGHSIMHTGDTGLFGDMKLIGERNRIDLAFLPIGGHFTMGPEDALLAAEWLGASHVVPIHYDTFPLIAQDGEAFVRALGDKGIRGTAMRPGDTLKL</sequence>
<evidence type="ECO:0000256" key="4">
    <source>
        <dbReference type="ARBA" id="ARBA00048505"/>
    </source>
</evidence>
<gene>
    <name evidence="7" type="ORF">H7C19_18705</name>
</gene>
<dbReference type="AlphaFoldDB" id="A0A7X0RS74"/>
<evidence type="ECO:0000256" key="1">
    <source>
        <dbReference type="ARBA" id="ARBA00022801"/>
    </source>
</evidence>
<accession>A0A7X0RS74</accession>
<dbReference type="InterPro" id="IPR050114">
    <property type="entry name" value="UPF0173_UPF0282_UlaG_hydrolase"/>
</dbReference>